<dbReference type="InterPro" id="IPR014718">
    <property type="entry name" value="GH-type_carb-bd"/>
</dbReference>
<comment type="catalytic activity">
    <reaction evidence="1">
        <text>alpha-D-galactose = beta-D-galactose</text>
        <dbReference type="Rhea" id="RHEA:28675"/>
        <dbReference type="ChEBI" id="CHEBI:27667"/>
        <dbReference type="ChEBI" id="CHEBI:28061"/>
        <dbReference type="EC" id="5.1.3.3"/>
    </reaction>
    <physiologicalReaction direction="right-to-left" evidence="1">
        <dbReference type="Rhea" id="RHEA:28677"/>
    </physiologicalReaction>
</comment>
<dbReference type="Pfam" id="PF01263">
    <property type="entry name" value="Aldose_epim"/>
    <property type="match status" value="1"/>
</dbReference>
<name>A0A226D4A9_FOLCA</name>
<dbReference type="InterPro" id="IPR008183">
    <property type="entry name" value="Aldose_1/G6P_1-epimerase"/>
</dbReference>
<evidence type="ECO:0000313" key="8">
    <source>
        <dbReference type="Proteomes" id="UP000198287"/>
    </source>
</evidence>
<dbReference type="GO" id="GO:0030246">
    <property type="term" value="F:carbohydrate binding"/>
    <property type="evidence" value="ECO:0007669"/>
    <property type="project" value="InterPro"/>
</dbReference>
<dbReference type="PANTHER" id="PTHR10091:SF0">
    <property type="entry name" value="GALACTOSE MUTAROTASE"/>
    <property type="match status" value="1"/>
</dbReference>
<proteinExistence type="predicted"/>
<dbReference type="PANTHER" id="PTHR10091">
    <property type="entry name" value="ALDOSE-1-EPIMERASE"/>
    <property type="match status" value="1"/>
</dbReference>
<dbReference type="GO" id="GO:0033499">
    <property type="term" value="P:galactose catabolic process via UDP-galactose, Leloir pathway"/>
    <property type="evidence" value="ECO:0007669"/>
    <property type="project" value="TreeGrafter"/>
</dbReference>
<dbReference type="AlphaFoldDB" id="A0A226D4A9"/>
<feature type="region of interest" description="Disordered" evidence="6">
    <location>
        <begin position="1"/>
        <end position="20"/>
    </location>
</feature>
<dbReference type="Proteomes" id="UP000198287">
    <property type="component" value="Unassembled WGS sequence"/>
</dbReference>
<evidence type="ECO:0000256" key="4">
    <source>
        <dbReference type="ARBA" id="ARBA00032729"/>
    </source>
</evidence>
<evidence type="ECO:0000313" key="7">
    <source>
        <dbReference type="EMBL" id="OXA39577.1"/>
    </source>
</evidence>
<dbReference type="GO" id="GO:0006006">
    <property type="term" value="P:glucose metabolic process"/>
    <property type="evidence" value="ECO:0007669"/>
    <property type="project" value="TreeGrafter"/>
</dbReference>
<dbReference type="OMA" id="LTELWIP"/>
<protein>
    <recommendedName>
        <fullName evidence="3">Galactose mutarotase</fullName>
    </recommendedName>
    <alternativeName>
        <fullName evidence="4">Aldose 1-epimerase</fullName>
    </alternativeName>
</protein>
<evidence type="ECO:0000256" key="3">
    <source>
        <dbReference type="ARBA" id="ARBA00021023"/>
    </source>
</evidence>
<dbReference type="EMBL" id="LNIX01000038">
    <property type="protein sequence ID" value="OXA39577.1"/>
    <property type="molecule type" value="Genomic_DNA"/>
</dbReference>
<dbReference type="GO" id="GO:0004034">
    <property type="term" value="F:aldose 1-epimerase activity"/>
    <property type="evidence" value="ECO:0007669"/>
    <property type="project" value="UniProtKB-EC"/>
</dbReference>
<accession>A0A226D4A9</accession>
<keyword evidence="8" id="KW-1185">Reference proteome</keyword>
<comment type="caution">
    <text evidence="7">The sequence shown here is derived from an EMBL/GenBank/DDBJ whole genome shotgun (WGS) entry which is preliminary data.</text>
</comment>
<evidence type="ECO:0000256" key="2">
    <source>
        <dbReference type="ARBA" id="ARBA00004947"/>
    </source>
</evidence>
<evidence type="ECO:0000256" key="5">
    <source>
        <dbReference type="ARBA" id="ARBA00045743"/>
    </source>
</evidence>
<dbReference type="Gene3D" id="2.70.98.10">
    <property type="match status" value="1"/>
</dbReference>
<reference evidence="7 8" key="1">
    <citation type="submission" date="2015-12" db="EMBL/GenBank/DDBJ databases">
        <title>The genome of Folsomia candida.</title>
        <authorList>
            <person name="Faddeeva A."/>
            <person name="Derks M.F."/>
            <person name="Anvar Y."/>
            <person name="Smit S."/>
            <person name="Van Straalen N."/>
            <person name="Roelofs D."/>
        </authorList>
    </citation>
    <scope>NUCLEOTIDE SEQUENCE [LARGE SCALE GENOMIC DNA]</scope>
    <source>
        <strain evidence="7 8">VU population</strain>
        <tissue evidence="7">Whole body</tissue>
    </source>
</reference>
<comment type="pathway">
    <text evidence="2">Carbohydrate metabolism; galactose metabolism.</text>
</comment>
<organism evidence="7 8">
    <name type="scientific">Folsomia candida</name>
    <name type="common">Springtail</name>
    <dbReference type="NCBI Taxonomy" id="158441"/>
    <lineage>
        <taxon>Eukaryota</taxon>
        <taxon>Metazoa</taxon>
        <taxon>Ecdysozoa</taxon>
        <taxon>Arthropoda</taxon>
        <taxon>Hexapoda</taxon>
        <taxon>Collembola</taxon>
        <taxon>Entomobryomorpha</taxon>
        <taxon>Isotomoidea</taxon>
        <taxon>Isotomidae</taxon>
        <taxon>Proisotominae</taxon>
        <taxon>Folsomia</taxon>
    </lineage>
</organism>
<dbReference type="OrthoDB" id="274691at2759"/>
<dbReference type="STRING" id="158441.A0A226D4A9"/>
<sequence length="137" mass="15081">MEIEITEDTFGTHPGGPDQEPRVVQRYTMTNPANGFSAQVINYGATLTSLKAHNRNGILDDVVLGFDSIEGYLENTTPYFRGTIGRTAGRIAKGHFTLDGTDYQLSINNGENHLHGGFIGFDKANKSSAENFNTKYY</sequence>
<comment type="function">
    <text evidence="5">Mutarotase that catalyzes the interconversion of beta-D-galactose and alpha-D-galactose during galactose metabolism. Beta-D-galactose is metabolized in the liver into glucose 1-phosphate, the primary metabolic fuel, by the action of four enzymes that constitute the Leloir pathway: GALM, GALK1 (galactokinase), GALT (galactose-1-phosphate uridylyltransferase) and GALE (UDP-galactose-4'-epimerase). Involved in the maintenance of the equilibrium between the beta- and alpha-anomers of galactose, therefore ensuring a sufficient supply of the alpha-anomer for GALK1. Also active on D-glucose although shows a preference for galactose over glucose.</text>
</comment>
<evidence type="ECO:0000256" key="6">
    <source>
        <dbReference type="SAM" id="MobiDB-lite"/>
    </source>
</evidence>
<gene>
    <name evidence="7" type="ORF">Fcan01_25759</name>
</gene>
<dbReference type="SUPFAM" id="SSF74650">
    <property type="entry name" value="Galactose mutarotase-like"/>
    <property type="match status" value="1"/>
</dbReference>
<evidence type="ECO:0000256" key="1">
    <source>
        <dbReference type="ARBA" id="ARBA00001712"/>
    </source>
</evidence>
<dbReference type="UniPathway" id="UPA00214"/>
<dbReference type="InterPro" id="IPR011013">
    <property type="entry name" value="Gal_mutarotase_sf_dom"/>
</dbReference>